<dbReference type="GO" id="GO:0003007">
    <property type="term" value="P:heart morphogenesis"/>
    <property type="evidence" value="ECO:0007669"/>
    <property type="project" value="TreeGrafter"/>
</dbReference>
<reference evidence="8 9" key="1">
    <citation type="submission" date="2019-09" db="EMBL/GenBank/DDBJ databases">
        <title>Bird 10,000 Genomes (B10K) Project - Family phase.</title>
        <authorList>
            <person name="Zhang G."/>
        </authorList>
    </citation>
    <scope>NUCLEOTIDE SEQUENCE [LARGE SCALE GENOMIC DNA]</scope>
    <source>
        <strain evidence="8">B10K-DU-029-46</strain>
    </source>
</reference>
<comment type="caution">
    <text evidence="8">The sequence shown here is derived from an EMBL/GenBank/DDBJ whole genome shotgun (WGS) entry which is preliminary data.</text>
</comment>
<dbReference type="OrthoDB" id="9946827at2759"/>
<dbReference type="GO" id="GO:0000981">
    <property type="term" value="F:DNA-binding transcription factor activity, RNA polymerase II-specific"/>
    <property type="evidence" value="ECO:0007669"/>
    <property type="project" value="TreeGrafter"/>
</dbReference>
<evidence type="ECO:0000256" key="6">
    <source>
        <dbReference type="SAM" id="MobiDB-lite"/>
    </source>
</evidence>
<feature type="domain" description="BHLH" evidence="7">
    <location>
        <begin position="79"/>
        <end position="133"/>
    </location>
</feature>
<dbReference type="GO" id="GO:0032525">
    <property type="term" value="P:somite rostral/caudal axis specification"/>
    <property type="evidence" value="ECO:0007669"/>
    <property type="project" value="TreeGrafter"/>
</dbReference>
<dbReference type="GO" id="GO:0005634">
    <property type="term" value="C:nucleus"/>
    <property type="evidence" value="ECO:0007669"/>
    <property type="project" value="TreeGrafter"/>
</dbReference>
<keyword evidence="9" id="KW-1185">Reference proteome</keyword>
<dbReference type="PANTHER" id="PTHR20937:SF6">
    <property type="entry name" value="MESODERM POSTERIOR PROTEIN 1"/>
    <property type="match status" value="1"/>
</dbReference>
<gene>
    <name evidence="8" type="primary">Mesp1</name>
    <name evidence="8" type="ORF">TURVEL_R02414</name>
</gene>
<evidence type="ECO:0000256" key="3">
    <source>
        <dbReference type="ARBA" id="ARBA00023125"/>
    </source>
</evidence>
<feature type="region of interest" description="Disordered" evidence="6">
    <location>
        <begin position="254"/>
        <end position="281"/>
    </location>
</feature>
<dbReference type="InterPro" id="IPR040259">
    <property type="entry name" value="Mesogenin/MesP"/>
</dbReference>
<accession>A0A7L3LGP6</accession>
<evidence type="ECO:0000259" key="7">
    <source>
        <dbReference type="PROSITE" id="PS50888"/>
    </source>
</evidence>
<dbReference type="GO" id="GO:0000978">
    <property type="term" value="F:RNA polymerase II cis-regulatory region sequence-specific DNA binding"/>
    <property type="evidence" value="ECO:0007669"/>
    <property type="project" value="TreeGrafter"/>
</dbReference>
<dbReference type="SMART" id="SM00353">
    <property type="entry name" value="HLH"/>
    <property type="match status" value="1"/>
</dbReference>
<feature type="compositionally biased region" description="Low complexity" evidence="6">
    <location>
        <begin position="27"/>
        <end position="49"/>
    </location>
</feature>
<dbReference type="GO" id="GO:0001707">
    <property type="term" value="P:mesoderm formation"/>
    <property type="evidence" value="ECO:0007669"/>
    <property type="project" value="TreeGrafter"/>
</dbReference>
<evidence type="ECO:0000256" key="1">
    <source>
        <dbReference type="ARBA" id="ARBA00022473"/>
    </source>
</evidence>
<feature type="non-terminal residue" evidence="8">
    <location>
        <position position="299"/>
    </location>
</feature>
<sequence length="299" mass="30952">LGPRIKPGLRRPRPLGPSAMARPEPEGYSSSSPAASPGSCGLSSPPGAAVSSTPRSIPAVSGRCRGGRKGRRGCAGCAGPRQSASEREKLRMRRLAQALLRLRHYLPAALLPPAHSPTKVETLRLAIRYIAHLSALLGLAPQTPPAARLCSLQPQRSPPPPHPAPRNARTWPAPPATELRGANTAERGAWGWGSPPCIPAAETPPELHGAPTMGMGTWGSPLCGPAGGTPPEVLGAPDSTLNAWGSPPYVPAAGTPLELSNPPHLGSLVAHHLPPSAPQDVSPDLFALLETLLPPQPQP</sequence>
<dbReference type="InterPro" id="IPR011598">
    <property type="entry name" value="bHLH_dom"/>
</dbReference>
<dbReference type="PANTHER" id="PTHR20937">
    <property type="entry name" value="IP14615P"/>
    <property type="match status" value="1"/>
</dbReference>
<evidence type="ECO:0000313" key="8">
    <source>
        <dbReference type="EMBL" id="NXU52841.1"/>
    </source>
</evidence>
<evidence type="ECO:0000256" key="5">
    <source>
        <dbReference type="ARBA" id="ARBA00023242"/>
    </source>
</evidence>
<name>A0A7L3LGP6_9CHAR</name>
<evidence type="ECO:0000256" key="4">
    <source>
        <dbReference type="ARBA" id="ARBA00023163"/>
    </source>
</evidence>
<keyword evidence="4" id="KW-0804">Transcription</keyword>
<evidence type="ECO:0000313" key="9">
    <source>
        <dbReference type="Proteomes" id="UP000582182"/>
    </source>
</evidence>
<dbReference type="Gene3D" id="4.10.280.10">
    <property type="entry name" value="Helix-loop-helix DNA-binding domain"/>
    <property type="match status" value="1"/>
</dbReference>
<feature type="region of interest" description="Disordered" evidence="6">
    <location>
        <begin position="200"/>
        <end position="240"/>
    </location>
</feature>
<feature type="region of interest" description="Disordered" evidence="6">
    <location>
        <begin position="1"/>
        <end position="88"/>
    </location>
</feature>
<keyword evidence="1" id="KW-0217">Developmental protein</keyword>
<protein>
    <submittedName>
        <fullName evidence="8">MESP1 protein</fullName>
    </submittedName>
</protein>
<dbReference type="InterPro" id="IPR036638">
    <property type="entry name" value="HLH_DNA-bd_sf"/>
</dbReference>
<proteinExistence type="predicted"/>
<dbReference type="GO" id="GO:0046983">
    <property type="term" value="F:protein dimerization activity"/>
    <property type="evidence" value="ECO:0007669"/>
    <property type="project" value="InterPro"/>
</dbReference>
<feature type="non-terminal residue" evidence="8">
    <location>
        <position position="1"/>
    </location>
</feature>
<organism evidence="8 9">
    <name type="scientific">Turnix velox</name>
    <name type="common">Little buttonquail</name>
    <dbReference type="NCBI Taxonomy" id="2529409"/>
    <lineage>
        <taxon>Eukaryota</taxon>
        <taxon>Metazoa</taxon>
        <taxon>Chordata</taxon>
        <taxon>Craniata</taxon>
        <taxon>Vertebrata</taxon>
        <taxon>Euteleostomi</taxon>
        <taxon>Archelosauria</taxon>
        <taxon>Archosauria</taxon>
        <taxon>Dinosauria</taxon>
        <taxon>Saurischia</taxon>
        <taxon>Theropoda</taxon>
        <taxon>Coelurosauria</taxon>
        <taxon>Aves</taxon>
        <taxon>Neognathae</taxon>
        <taxon>Neoaves</taxon>
        <taxon>Charadriiformes</taxon>
        <taxon>Turnicidae</taxon>
        <taxon>Turnix</taxon>
    </lineage>
</organism>
<dbReference type="Proteomes" id="UP000582182">
    <property type="component" value="Unassembled WGS sequence"/>
</dbReference>
<dbReference type="SUPFAM" id="SSF47459">
    <property type="entry name" value="HLH, helix-loop-helix DNA-binding domain"/>
    <property type="match status" value="1"/>
</dbReference>
<feature type="region of interest" description="Disordered" evidence="6">
    <location>
        <begin position="149"/>
        <end position="179"/>
    </location>
</feature>
<dbReference type="PROSITE" id="PS50888">
    <property type="entry name" value="BHLH"/>
    <property type="match status" value="1"/>
</dbReference>
<keyword evidence="2" id="KW-0805">Transcription regulation</keyword>
<keyword evidence="3" id="KW-0238">DNA-binding</keyword>
<dbReference type="Pfam" id="PF00010">
    <property type="entry name" value="HLH"/>
    <property type="match status" value="1"/>
</dbReference>
<evidence type="ECO:0000256" key="2">
    <source>
        <dbReference type="ARBA" id="ARBA00023015"/>
    </source>
</evidence>
<dbReference type="EMBL" id="VZTY01016315">
    <property type="protein sequence ID" value="NXU52841.1"/>
    <property type="molecule type" value="Genomic_DNA"/>
</dbReference>
<keyword evidence="5" id="KW-0539">Nucleus</keyword>
<dbReference type="AlphaFoldDB" id="A0A7L3LGP6"/>